<dbReference type="SMART" id="SM00470">
    <property type="entry name" value="ParB"/>
    <property type="match status" value="1"/>
</dbReference>
<name>A0A369MQD5_EGGLN</name>
<dbReference type="CDD" id="cd16407">
    <property type="entry name" value="ParB_N_like"/>
    <property type="match status" value="1"/>
</dbReference>
<dbReference type="Proteomes" id="UP000312594">
    <property type="component" value="Unassembled WGS sequence"/>
</dbReference>
<evidence type="ECO:0000313" key="7">
    <source>
        <dbReference type="Proteomes" id="UP000253915"/>
    </source>
</evidence>
<dbReference type="EMBL" id="VEVP01000034">
    <property type="protein sequence ID" value="TNU89138.1"/>
    <property type="molecule type" value="Genomic_DNA"/>
</dbReference>
<dbReference type="Gene3D" id="1.10.10.2830">
    <property type="match status" value="1"/>
</dbReference>
<dbReference type="Proteomes" id="UP000253752">
    <property type="component" value="Unassembled WGS sequence"/>
</dbReference>
<evidence type="ECO:0000313" key="5">
    <source>
        <dbReference type="EMBL" id="TNU89138.1"/>
    </source>
</evidence>
<protein>
    <submittedName>
        <fullName evidence="3">Chromosome partitioning protein ParB</fullName>
    </submittedName>
    <submittedName>
        <fullName evidence="5">ParB/RepB/Spo0J family partition protein</fullName>
    </submittedName>
</protein>
<dbReference type="NCBIfam" id="TIGR00180">
    <property type="entry name" value="parB_part"/>
    <property type="match status" value="1"/>
</dbReference>
<dbReference type="InterPro" id="IPR004437">
    <property type="entry name" value="ParB/RepB/Spo0J"/>
</dbReference>
<accession>A0A369MQD5</accession>
<dbReference type="Gene3D" id="3.90.1530.30">
    <property type="match status" value="1"/>
</dbReference>
<dbReference type="AlphaFoldDB" id="A0A369MQD5"/>
<dbReference type="EMBL" id="PPUQ01000017">
    <property type="protein sequence ID" value="RDC36267.1"/>
    <property type="molecule type" value="Genomic_DNA"/>
</dbReference>
<evidence type="ECO:0000313" key="8">
    <source>
        <dbReference type="Proteomes" id="UP000312594"/>
    </source>
</evidence>
<gene>
    <name evidence="4" type="ORF">C1853_11530</name>
    <name evidence="3" type="ORF">C1872_14805</name>
    <name evidence="5" type="ORF">FIC87_12200</name>
</gene>
<evidence type="ECO:0000313" key="6">
    <source>
        <dbReference type="Proteomes" id="UP000253752"/>
    </source>
</evidence>
<sequence length="312" mass="35307">MPRESAIPIDLPSLDDLFTTQAERDEVGCEKVGVIPLYMIDPFPDHPFRVDDDALRDMAESVSRFGVLVPALVRPKENGRYEMVSGHRRKRAAEMAGLEALPAVVREMTYDEAVIAMVDANIQRENVLPSEKAFAYKMKIDALSRQGYRSDLTCAPVGHKLANARSRDIVAEQSGESKSQVQRYVRLTHLNPDLLDMVDGGSMAMRPAVEISYLSEREQDDLLDAMGMEACTPSHAQAIRMRRLSEQGALSREAMASIMGERKPNQVEQFRIPREKIERFFKPGTSREAVEARIVKALELLERHERKRARER</sequence>
<feature type="domain" description="ParB-like N-terminal" evidence="2">
    <location>
        <begin position="33"/>
        <end position="122"/>
    </location>
</feature>
<dbReference type="InterPro" id="IPR003115">
    <property type="entry name" value="ParB_N"/>
</dbReference>
<reference evidence="5 8" key="1">
    <citation type="journal article" date="2005" name="Appl. Environ. Microbiol.">
        <title>Intestinal bacterial communities that produce active estrogen-like compounds enterodiol and enterolactone in humans.</title>
        <authorList>
            <person name="Clavel T."/>
            <person name="Henderson G."/>
            <person name="Alpert C.A."/>
            <person name="Philippe C."/>
            <person name="Rigottier-Gois L."/>
            <person name="Dore J."/>
            <person name="Blaut M."/>
        </authorList>
    </citation>
    <scope>NUCLEOTIDE SEQUENCE [LARGE SCALE GENOMIC DNA]</scope>
    <source>
        <strain evidence="5 8">SECO-MT75m2</strain>
    </source>
</reference>
<reference evidence="5" key="3">
    <citation type="submission" date="2019-06" db="EMBL/GenBank/DDBJ databases">
        <authorList>
            <person name="Bisanz J.E."/>
            <person name="Turnbaugh P.J."/>
        </authorList>
    </citation>
    <scope>NUCLEOTIDE SEQUENCE</scope>
    <source>
        <strain evidence="5">SECO-MT75m2</strain>
    </source>
</reference>
<dbReference type="InterPro" id="IPR036086">
    <property type="entry name" value="ParB/Sulfiredoxin_sf"/>
</dbReference>
<dbReference type="SUPFAM" id="SSF109709">
    <property type="entry name" value="KorB DNA-binding domain-like"/>
    <property type="match status" value="1"/>
</dbReference>
<dbReference type="Proteomes" id="UP000253915">
    <property type="component" value="Unassembled WGS sequence"/>
</dbReference>
<dbReference type="GeneID" id="62676707"/>
<dbReference type="Pfam" id="PF02195">
    <property type="entry name" value="ParB_N"/>
    <property type="match status" value="1"/>
</dbReference>
<evidence type="ECO:0000313" key="4">
    <source>
        <dbReference type="EMBL" id="RDC36267.1"/>
    </source>
</evidence>
<dbReference type="GO" id="GO:0003677">
    <property type="term" value="F:DNA binding"/>
    <property type="evidence" value="ECO:0007669"/>
    <property type="project" value="InterPro"/>
</dbReference>
<evidence type="ECO:0000259" key="2">
    <source>
        <dbReference type="SMART" id="SM00470"/>
    </source>
</evidence>
<dbReference type="InterPro" id="IPR050336">
    <property type="entry name" value="Chromosome_partition/occlusion"/>
</dbReference>
<dbReference type="SUPFAM" id="SSF110849">
    <property type="entry name" value="ParB/Sulfiredoxin"/>
    <property type="match status" value="1"/>
</dbReference>
<proteinExistence type="inferred from homology"/>
<dbReference type="GO" id="GO:0005694">
    <property type="term" value="C:chromosome"/>
    <property type="evidence" value="ECO:0007669"/>
    <property type="project" value="TreeGrafter"/>
</dbReference>
<evidence type="ECO:0000256" key="1">
    <source>
        <dbReference type="ARBA" id="ARBA00006295"/>
    </source>
</evidence>
<evidence type="ECO:0000313" key="3">
    <source>
        <dbReference type="EMBL" id="RDB74955.1"/>
    </source>
</evidence>
<comment type="similarity">
    <text evidence="1">Belongs to the ParB family.</text>
</comment>
<organism evidence="3 6">
    <name type="scientific">Eggerthella lenta</name>
    <name type="common">Eubacterium lentum</name>
    <dbReference type="NCBI Taxonomy" id="84112"/>
    <lineage>
        <taxon>Bacteria</taxon>
        <taxon>Bacillati</taxon>
        <taxon>Actinomycetota</taxon>
        <taxon>Coriobacteriia</taxon>
        <taxon>Eggerthellales</taxon>
        <taxon>Eggerthellaceae</taxon>
        <taxon>Eggerthella</taxon>
    </lineage>
</organism>
<dbReference type="PANTHER" id="PTHR33375:SF1">
    <property type="entry name" value="CHROMOSOME-PARTITIONING PROTEIN PARB-RELATED"/>
    <property type="match status" value="1"/>
</dbReference>
<dbReference type="GO" id="GO:0007059">
    <property type="term" value="P:chromosome segregation"/>
    <property type="evidence" value="ECO:0007669"/>
    <property type="project" value="TreeGrafter"/>
</dbReference>
<reference evidence="6 7" key="2">
    <citation type="journal article" date="2018" name="Elife">
        <title>Discovery and characterization of a prevalent human gut bacterial enzyme sufficient for the inactivation of a family of plant toxins.</title>
        <authorList>
            <person name="Koppel N."/>
            <person name="Bisanz J.E."/>
            <person name="Pandelia M.E."/>
            <person name="Turnbaugh P.J."/>
            <person name="Balskus E.P."/>
        </authorList>
    </citation>
    <scope>NUCLEOTIDE SEQUENCE [LARGE SCALE GENOMIC DNA]</scope>
    <source>
        <strain evidence="4 7">16A</strain>
        <strain evidence="3 6">MR1 #12</strain>
    </source>
</reference>
<dbReference type="RefSeq" id="WP_009305539.1">
    <property type="nucleotide sequence ID" value="NZ_CABMOO010000016.1"/>
</dbReference>
<comment type="caution">
    <text evidence="3">The sequence shown here is derived from an EMBL/GenBank/DDBJ whole genome shotgun (WGS) entry which is preliminary data.</text>
</comment>
<dbReference type="EMBL" id="PPTX01000032">
    <property type="protein sequence ID" value="RDB74955.1"/>
    <property type="molecule type" value="Genomic_DNA"/>
</dbReference>
<dbReference type="PANTHER" id="PTHR33375">
    <property type="entry name" value="CHROMOSOME-PARTITIONING PROTEIN PARB-RELATED"/>
    <property type="match status" value="1"/>
</dbReference>